<organism evidence="1 2">
    <name type="scientific">Algimonas porphyrae</name>
    <dbReference type="NCBI Taxonomy" id="1128113"/>
    <lineage>
        <taxon>Bacteria</taxon>
        <taxon>Pseudomonadati</taxon>
        <taxon>Pseudomonadota</taxon>
        <taxon>Alphaproteobacteria</taxon>
        <taxon>Maricaulales</taxon>
        <taxon>Robiginitomaculaceae</taxon>
        <taxon>Algimonas</taxon>
    </lineage>
</organism>
<dbReference type="EMBL" id="BSNJ01000003">
    <property type="protein sequence ID" value="GLQ20689.1"/>
    <property type="molecule type" value="Genomic_DNA"/>
</dbReference>
<evidence type="ECO:0000313" key="2">
    <source>
        <dbReference type="Proteomes" id="UP001161390"/>
    </source>
</evidence>
<gene>
    <name evidence="1" type="ORF">GCM10007854_16440</name>
</gene>
<dbReference type="Gene3D" id="2.40.160.20">
    <property type="match status" value="1"/>
</dbReference>
<proteinExistence type="predicted"/>
<evidence type="ECO:0008006" key="3">
    <source>
        <dbReference type="Google" id="ProtNLM"/>
    </source>
</evidence>
<dbReference type="PROSITE" id="PS51257">
    <property type="entry name" value="PROKAR_LIPOPROTEIN"/>
    <property type="match status" value="1"/>
</dbReference>
<evidence type="ECO:0000313" key="1">
    <source>
        <dbReference type="EMBL" id="GLQ20689.1"/>
    </source>
</evidence>
<dbReference type="Proteomes" id="UP001161390">
    <property type="component" value="Unassembled WGS sequence"/>
</dbReference>
<keyword evidence="2" id="KW-1185">Reference proteome</keyword>
<sequence length="441" mass="44553">MRLALLAISAAALTGCSWYGSGGHYGTHPSMAGHPACQAAASGQGGMQGYQHMSYGYGGTAGCQMGAYSAGQPMQPYGAAGYGFQTQGAQSYGAQTAGLSQGYGAQGFAAQGYGTQGYAAQGFAAQGFAAPGQAIGGFQQPVTTLGAGAPFGAAVTTQAGGGFAGGNVAGGGVQTVIGAPIYVPQPYPAPYGVPQLRGPVCCGVTGGGGASMPFGVELFVGTEFDSSGKLFTKKSSGPPDGDTSIGIRVGEIEPIAYEDAFGSATTIGGALSYDLSRNTTVLGSISTSSAEGQTVTNYTTVQPGTWAGTTFTPDAGSTPRSLDGTFSDLNLTTIEAGVRRYVGHDPAFRPYLAASAGIAHNNDVDFVQTYNDDGTVYGQRRFIDAGWSPTASAVLGTELALGPRAAIGVETGVRWRDNMDSAAPSEDRVTIPLTLRGRLSF</sequence>
<name>A0ABQ5UZG3_9PROT</name>
<comment type="caution">
    <text evidence="1">The sequence shown here is derived from an EMBL/GenBank/DDBJ whole genome shotgun (WGS) entry which is preliminary data.</text>
</comment>
<accession>A0ABQ5UZG3</accession>
<protein>
    <recommendedName>
        <fullName evidence="3">Transporter</fullName>
    </recommendedName>
</protein>
<reference evidence="1" key="1">
    <citation type="journal article" date="2014" name="Int. J. Syst. Evol. Microbiol.">
        <title>Complete genome of a new Firmicutes species belonging to the dominant human colonic microbiota ('Ruminococcus bicirculans') reveals two chromosomes and a selective capacity to utilize plant glucans.</title>
        <authorList>
            <consortium name="NISC Comparative Sequencing Program"/>
            <person name="Wegmann U."/>
            <person name="Louis P."/>
            <person name="Goesmann A."/>
            <person name="Henrissat B."/>
            <person name="Duncan S.H."/>
            <person name="Flint H.J."/>
        </authorList>
    </citation>
    <scope>NUCLEOTIDE SEQUENCE</scope>
    <source>
        <strain evidence="1">NBRC 108216</strain>
    </source>
</reference>
<reference evidence="1" key="2">
    <citation type="submission" date="2023-01" db="EMBL/GenBank/DDBJ databases">
        <title>Draft genome sequence of Algimonas porphyrae strain NBRC 108216.</title>
        <authorList>
            <person name="Sun Q."/>
            <person name="Mori K."/>
        </authorList>
    </citation>
    <scope>NUCLEOTIDE SEQUENCE</scope>
    <source>
        <strain evidence="1">NBRC 108216</strain>
    </source>
</reference>
<dbReference type="RefSeq" id="WP_284371458.1">
    <property type="nucleotide sequence ID" value="NZ_BSNJ01000003.1"/>
</dbReference>